<organism evidence="15 16">
    <name type="scientific">Candida maltosa (strain Xu316)</name>
    <name type="common">Yeast</name>
    <dbReference type="NCBI Taxonomy" id="1245528"/>
    <lineage>
        <taxon>Eukaryota</taxon>
        <taxon>Fungi</taxon>
        <taxon>Dikarya</taxon>
        <taxon>Ascomycota</taxon>
        <taxon>Saccharomycotina</taxon>
        <taxon>Pichiomycetes</taxon>
        <taxon>Debaryomycetaceae</taxon>
        <taxon>Candida/Lodderomyces clade</taxon>
        <taxon>Candida</taxon>
    </lineage>
</organism>
<keyword evidence="5" id="KW-0812">Transmembrane</keyword>
<comment type="caution">
    <text evidence="15">The sequence shown here is derived from an EMBL/GenBank/DDBJ whole genome shotgun (WGS) entry which is preliminary data.</text>
</comment>
<dbReference type="Pfam" id="PF13639">
    <property type="entry name" value="zf-RING_2"/>
    <property type="match status" value="1"/>
</dbReference>
<evidence type="ECO:0000256" key="9">
    <source>
        <dbReference type="ARBA" id="ARBA00022833"/>
    </source>
</evidence>
<dbReference type="InterPro" id="IPR013083">
    <property type="entry name" value="Znf_RING/FYVE/PHD"/>
</dbReference>
<name>M3JAI7_CANMX</name>
<dbReference type="GO" id="GO:0016020">
    <property type="term" value="C:membrane"/>
    <property type="evidence" value="ECO:0007669"/>
    <property type="project" value="UniProtKB-SubCell"/>
</dbReference>
<dbReference type="GO" id="GO:0006511">
    <property type="term" value="P:ubiquitin-dependent protein catabolic process"/>
    <property type="evidence" value="ECO:0007669"/>
    <property type="project" value="TreeGrafter"/>
</dbReference>
<dbReference type="eggNOG" id="KOG0800">
    <property type="taxonomic scope" value="Eukaryota"/>
</dbReference>
<evidence type="ECO:0000256" key="3">
    <source>
        <dbReference type="ARBA" id="ARBA00012483"/>
    </source>
</evidence>
<keyword evidence="7 12" id="KW-0863">Zinc-finger</keyword>
<dbReference type="AlphaFoldDB" id="M3JAI7"/>
<dbReference type="GO" id="GO:0016567">
    <property type="term" value="P:protein ubiquitination"/>
    <property type="evidence" value="ECO:0007669"/>
    <property type="project" value="TreeGrafter"/>
</dbReference>
<evidence type="ECO:0000313" key="15">
    <source>
        <dbReference type="EMBL" id="EMG49113.1"/>
    </source>
</evidence>
<gene>
    <name evidence="15" type="ORF">G210_0198</name>
</gene>
<keyword evidence="8" id="KW-0833">Ubl conjugation pathway</keyword>
<keyword evidence="6" id="KW-0479">Metal-binding</keyword>
<keyword evidence="16" id="KW-1185">Reference proteome</keyword>
<evidence type="ECO:0000256" key="13">
    <source>
        <dbReference type="SAM" id="MobiDB-lite"/>
    </source>
</evidence>
<dbReference type="EC" id="2.3.2.27" evidence="3"/>
<dbReference type="Gene3D" id="3.30.40.10">
    <property type="entry name" value="Zinc/RING finger domain, C3HC4 (zinc finger)"/>
    <property type="match status" value="1"/>
</dbReference>
<accession>M3JAI7</accession>
<dbReference type="GO" id="GO:0061630">
    <property type="term" value="F:ubiquitin protein ligase activity"/>
    <property type="evidence" value="ECO:0007669"/>
    <property type="project" value="UniProtKB-EC"/>
</dbReference>
<dbReference type="PROSITE" id="PS50089">
    <property type="entry name" value="ZF_RING_2"/>
    <property type="match status" value="1"/>
</dbReference>
<dbReference type="GO" id="GO:0008270">
    <property type="term" value="F:zinc ion binding"/>
    <property type="evidence" value="ECO:0007669"/>
    <property type="project" value="UniProtKB-KW"/>
</dbReference>
<keyword evidence="11" id="KW-0472">Membrane</keyword>
<feature type="region of interest" description="Disordered" evidence="13">
    <location>
        <begin position="1"/>
        <end position="52"/>
    </location>
</feature>
<keyword evidence="10" id="KW-1133">Transmembrane helix</keyword>
<evidence type="ECO:0000313" key="16">
    <source>
        <dbReference type="Proteomes" id="UP000011777"/>
    </source>
</evidence>
<evidence type="ECO:0000256" key="8">
    <source>
        <dbReference type="ARBA" id="ARBA00022786"/>
    </source>
</evidence>
<reference evidence="15 16" key="1">
    <citation type="submission" date="2013-02" db="EMBL/GenBank/DDBJ databases">
        <title>Genome sequence of Candida maltosa Xu316, a potential industrial strain for xylitol and ethanol production.</title>
        <authorList>
            <person name="Yu J."/>
            <person name="Wang Q."/>
            <person name="Geng X."/>
            <person name="Bao W."/>
            <person name="He P."/>
            <person name="Cai J."/>
        </authorList>
    </citation>
    <scope>NUCLEOTIDE SEQUENCE [LARGE SCALE GENOMIC DNA]</scope>
    <source>
        <strain evidence="16">Xu316</strain>
    </source>
</reference>
<comment type="subcellular location">
    <subcellularLocation>
        <location evidence="2">Membrane</location>
        <topology evidence="2">Multi-pass membrane protein</topology>
    </subcellularLocation>
</comment>
<evidence type="ECO:0000256" key="7">
    <source>
        <dbReference type="ARBA" id="ARBA00022771"/>
    </source>
</evidence>
<dbReference type="PANTHER" id="PTHR45977:SF4">
    <property type="entry name" value="RING-TYPE DOMAIN-CONTAINING PROTEIN"/>
    <property type="match status" value="1"/>
</dbReference>
<keyword evidence="9" id="KW-0862">Zinc</keyword>
<dbReference type="OMA" id="CDMLDRV"/>
<proteinExistence type="predicted"/>
<evidence type="ECO:0000256" key="10">
    <source>
        <dbReference type="ARBA" id="ARBA00022989"/>
    </source>
</evidence>
<dbReference type="InterPro" id="IPR001841">
    <property type="entry name" value="Znf_RING"/>
</dbReference>
<evidence type="ECO:0000259" key="14">
    <source>
        <dbReference type="PROSITE" id="PS50089"/>
    </source>
</evidence>
<evidence type="ECO:0000256" key="1">
    <source>
        <dbReference type="ARBA" id="ARBA00000900"/>
    </source>
</evidence>
<dbReference type="STRING" id="1245528.M3JAI7"/>
<evidence type="ECO:0000256" key="5">
    <source>
        <dbReference type="ARBA" id="ARBA00022692"/>
    </source>
</evidence>
<feature type="compositionally biased region" description="Polar residues" evidence="13">
    <location>
        <begin position="25"/>
        <end position="42"/>
    </location>
</feature>
<evidence type="ECO:0000256" key="4">
    <source>
        <dbReference type="ARBA" id="ARBA00022679"/>
    </source>
</evidence>
<keyword evidence="4" id="KW-0808">Transferase</keyword>
<comment type="catalytic activity">
    <reaction evidence="1">
        <text>S-ubiquitinyl-[E2 ubiquitin-conjugating enzyme]-L-cysteine + [acceptor protein]-L-lysine = [E2 ubiquitin-conjugating enzyme]-L-cysteine + N(6)-ubiquitinyl-[acceptor protein]-L-lysine.</text>
        <dbReference type="EC" id="2.3.2.27"/>
    </reaction>
</comment>
<sequence length="201" mass="22904">MSTYEDHNIAPTSTTPQERGRQHETLSTLIDSFLNRSRQPHPQTDPAPTPSLSEFNEEALISALRQLSESEGSNIAQMLMDSMGNDNNNKKGVDSEYLDTLERVSVKDLHDHDSSCPICTNRFIDDKYPLVVKLPCGYGVNHIFDLECIGPWLQMNSTCPVCRTNLLEKESTRKKKIEEEIRKAKEEDSEEDPEDDWELYG</sequence>
<dbReference type="PANTHER" id="PTHR45977">
    <property type="entry name" value="TARGET OF ERK KINASE MPK-1"/>
    <property type="match status" value="1"/>
</dbReference>
<dbReference type="HOGENOM" id="CLU_076142_0_1_1"/>
<dbReference type="OrthoDB" id="8062037at2759"/>
<evidence type="ECO:0000256" key="11">
    <source>
        <dbReference type="ARBA" id="ARBA00023136"/>
    </source>
</evidence>
<evidence type="ECO:0000256" key="2">
    <source>
        <dbReference type="ARBA" id="ARBA00004141"/>
    </source>
</evidence>
<evidence type="ECO:0000256" key="6">
    <source>
        <dbReference type="ARBA" id="ARBA00022723"/>
    </source>
</evidence>
<dbReference type="EMBL" id="AOGT01000808">
    <property type="protein sequence ID" value="EMG49113.1"/>
    <property type="molecule type" value="Genomic_DNA"/>
</dbReference>
<evidence type="ECO:0000256" key="12">
    <source>
        <dbReference type="PROSITE-ProRule" id="PRU00175"/>
    </source>
</evidence>
<protein>
    <recommendedName>
        <fullName evidence="3">RING-type E3 ubiquitin transferase</fullName>
        <ecNumber evidence="3">2.3.2.27</ecNumber>
    </recommendedName>
</protein>
<feature type="region of interest" description="Disordered" evidence="13">
    <location>
        <begin position="179"/>
        <end position="201"/>
    </location>
</feature>
<dbReference type="SUPFAM" id="SSF57850">
    <property type="entry name" value="RING/U-box"/>
    <property type="match status" value="1"/>
</dbReference>
<feature type="compositionally biased region" description="Acidic residues" evidence="13">
    <location>
        <begin position="187"/>
        <end position="201"/>
    </location>
</feature>
<dbReference type="Proteomes" id="UP000011777">
    <property type="component" value="Unassembled WGS sequence"/>
</dbReference>
<feature type="domain" description="RING-type" evidence="14">
    <location>
        <begin position="116"/>
        <end position="163"/>
    </location>
</feature>